<proteinExistence type="predicted"/>
<name>A0AAV7FAJ1_ARIFI</name>
<evidence type="ECO:0000313" key="2">
    <source>
        <dbReference type="EMBL" id="KAG9458210.1"/>
    </source>
</evidence>
<comment type="caution">
    <text evidence="2">The sequence shown here is derived from an EMBL/GenBank/DDBJ whole genome shotgun (WGS) entry which is preliminary data.</text>
</comment>
<evidence type="ECO:0000313" key="3">
    <source>
        <dbReference type="Proteomes" id="UP000825729"/>
    </source>
</evidence>
<dbReference type="Proteomes" id="UP000825729">
    <property type="component" value="Unassembled WGS sequence"/>
</dbReference>
<gene>
    <name evidence="2" type="ORF">H6P81_002718</name>
</gene>
<dbReference type="GO" id="GO:0046556">
    <property type="term" value="F:alpha-L-arabinofuranosidase activity"/>
    <property type="evidence" value="ECO:0007669"/>
    <property type="project" value="TreeGrafter"/>
</dbReference>
<dbReference type="EMBL" id="JAINDJ010000002">
    <property type="protein sequence ID" value="KAG9458210.1"/>
    <property type="molecule type" value="Genomic_DNA"/>
</dbReference>
<dbReference type="SUPFAM" id="SSF51445">
    <property type="entry name" value="(Trans)glycosidases"/>
    <property type="match status" value="1"/>
</dbReference>
<dbReference type="GO" id="GO:0031222">
    <property type="term" value="P:arabinan catabolic process"/>
    <property type="evidence" value="ECO:0007669"/>
    <property type="project" value="TreeGrafter"/>
</dbReference>
<dbReference type="Gene3D" id="3.20.20.300">
    <property type="entry name" value="Glycoside hydrolase, family 3, N-terminal domain"/>
    <property type="match status" value="1"/>
</dbReference>
<dbReference type="PANTHER" id="PTHR42721">
    <property type="entry name" value="SUGAR HYDROLASE-RELATED"/>
    <property type="match status" value="1"/>
</dbReference>
<sequence>MCDSANFNRHALDVNDYQFCNTSLHYPVRVKDLVDRMTLADKAHQLGNTALRVPRLGLPPYEWWSEALHGVSNTGPGTHFDDDILRGATSFPTPILTAASFNESPWKNIGHVVSTEARAMFNLGLWGLMYWSPNINIVRDPQWGRALRRPGKILPWWMLYCQQHITMEATQGDKESEVRETLDDITMEVREKSLIIGHMLT</sequence>
<evidence type="ECO:0008006" key="4">
    <source>
        <dbReference type="Google" id="ProtNLM"/>
    </source>
</evidence>
<dbReference type="AlphaFoldDB" id="A0AAV7FAJ1"/>
<dbReference type="InterPro" id="IPR017853">
    <property type="entry name" value="GH"/>
</dbReference>
<organism evidence="2 3">
    <name type="scientific">Aristolochia fimbriata</name>
    <name type="common">White veined hardy Dutchman's pipe vine</name>
    <dbReference type="NCBI Taxonomy" id="158543"/>
    <lineage>
        <taxon>Eukaryota</taxon>
        <taxon>Viridiplantae</taxon>
        <taxon>Streptophyta</taxon>
        <taxon>Embryophyta</taxon>
        <taxon>Tracheophyta</taxon>
        <taxon>Spermatophyta</taxon>
        <taxon>Magnoliopsida</taxon>
        <taxon>Magnoliidae</taxon>
        <taxon>Piperales</taxon>
        <taxon>Aristolochiaceae</taxon>
        <taxon>Aristolochia</taxon>
    </lineage>
</organism>
<dbReference type="PANTHER" id="PTHR42721:SF11">
    <property type="entry name" value="BETA-D-XYLOSIDASE 5-RELATED"/>
    <property type="match status" value="1"/>
</dbReference>
<keyword evidence="1" id="KW-0378">Hydrolase</keyword>
<accession>A0AAV7FAJ1</accession>
<dbReference type="GO" id="GO:0009044">
    <property type="term" value="F:xylan 1,4-beta-xylosidase activity"/>
    <property type="evidence" value="ECO:0007669"/>
    <property type="project" value="InterPro"/>
</dbReference>
<dbReference type="InterPro" id="IPR036962">
    <property type="entry name" value="Glyco_hydro_3_N_sf"/>
</dbReference>
<reference evidence="2 3" key="1">
    <citation type="submission" date="2021-07" db="EMBL/GenBank/DDBJ databases">
        <title>The Aristolochia fimbriata genome: insights into angiosperm evolution, floral development and chemical biosynthesis.</title>
        <authorList>
            <person name="Jiao Y."/>
        </authorList>
    </citation>
    <scope>NUCLEOTIDE SEQUENCE [LARGE SCALE GENOMIC DNA]</scope>
    <source>
        <strain evidence="2">IBCAS-2021</strain>
        <tissue evidence="2">Leaf</tissue>
    </source>
</reference>
<dbReference type="InterPro" id="IPR044993">
    <property type="entry name" value="BXL"/>
</dbReference>
<dbReference type="GO" id="GO:0045493">
    <property type="term" value="P:xylan catabolic process"/>
    <property type="evidence" value="ECO:0007669"/>
    <property type="project" value="InterPro"/>
</dbReference>
<evidence type="ECO:0000256" key="1">
    <source>
        <dbReference type="ARBA" id="ARBA00022801"/>
    </source>
</evidence>
<protein>
    <recommendedName>
        <fullName evidence="4">Glycoside hydrolase family 3 N-terminal domain-containing protein</fullName>
    </recommendedName>
</protein>
<keyword evidence="3" id="KW-1185">Reference proteome</keyword>